<dbReference type="EC" id="2.7.13.3" evidence="3"/>
<dbReference type="CDD" id="cd00075">
    <property type="entry name" value="HATPase"/>
    <property type="match status" value="1"/>
</dbReference>
<dbReference type="InterPro" id="IPR003660">
    <property type="entry name" value="HAMP_dom"/>
</dbReference>
<evidence type="ECO:0000256" key="4">
    <source>
        <dbReference type="ARBA" id="ARBA00022553"/>
    </source>
</evidence>
<accession>A0ABR7DFB6</accession>
<comment type="catalytic activity">
    <reaction evidence="1">
        <text>ATP + protein L-histidine = ADP + protein N-phospho-L-histidine.</text>
        <dbReference type="EC" id="2.7.13.3"/>
    </reaction>
</comment>
<evidence type="ECO:0000313" key="13">
    <source>
        <dbReference type="Proteomes" id="UP000596929"/>
    </source>
</evidence>
<dbReference type="SMART" id="SM00304">
    <property type="entry name" value="HAMP"/>
    <property type="match status" value="1"/>
</dbReference>
<dbReference type="InterPro" id="IPR050351">
    <property type="entry name" value="BphY/WalK/GraS-like"/>
</dbReference>
<dbReference type="Proteomes" id="UP000596929">
    <property type="component" value="Unassembled WGS sequence"/>
</dbReference>
<comment type="subcellular location">
    <subcellularLocation>
        <location evidence="2">Membrane</location>
    </subcellularLocation>
</comment>
<dbReference type="InterPro" id="IPR005467">
    <property type="entry name" value="His_kinase_dom"/>
</dbReference>
<feature type="transmembrane region" description="Helical" evidence="9">
    <location>
        <begin position="17"/>
        <end position="39"/>
    </location>
</feature>
<feature type="coiled-coil region" evidence="8">
    <location>
        <begin position="245"/>
        <end position="285"/>
    </location>
</feature>
<dbReference type="Gene3D" id="3.30.565.10">
    <property type="entry name" value="Histidine kinase-like ATPase, C-terminal domain"/>
    <property type="match status" value="1"/>
</dbReference>
<evidence type="ECO:0000256" key="8">
    <source>
        <dbReference type="SAM" id="Coils"/>
    </source>
</evidence>
<evidence type="ECO:0000256" key="7">
    <source>
        <dbReference type="ARBA" id="ARBA00023012"/>
    </source>
</evidence>
<dbReference type="Gene3D" id="6.10.340.10">
    <property type="match status" value="1"/>
</dbReference>
<sequence length="501" mass="58212">MFLKNKWNNLSIKKKNFIWSVLIIIISFTLLYGGIYLFMPKVYESYKLNKIYRSIDDLKTTLEETDGLDLSETLDKFSYENNLDLIVVKKDKDNKIVSVVYSSFREWLNDPGKIPFLKEEEIPPHLLKRIRLNLEEVNEAVYKPINKRGSLNIEDDISIKGLKGRYSLIVHVAVSPIDEAATIVALFFPFAIIAIVLIAITISTFYSIQISKPLIKINYVAKKMAELNFDNVIEIKGDDEIGQLSKSLNLMNENLKNSFRELERVNSKLTEEIELERKIEKQRREFIATISHELKSPITIISGQIEGMIYKIGRYKDRDKYLKESYDVVQKMRELVQELLDMSKREDQKLKCVFTDINLSMLIEDILSDLYYFCEDKNIVVEKYIEANVHIQGDNNLLTRAITNIIKNSIIHSPKEEKVNIKLTNEELIVENTGVNIPESEIENIFEAFYRVDKSRNRKTGGTGLGLYIVKTILDQHKNISYKIYNKDNSVVFIIKFDKND</sequence>
<dbReference type="InterPro" id="IPR003661">
    <property type="entry name" value="HisK_dim/P_dom"/>
</dbReference>
<evidence type="ECO:0000256" key="2">
    <source>
        <dbReference type="ARBA" id="ARBA00004370"/>
    </source>
</evidence>
<keyword evidence="13" id="KW-1185">Reference proteome</keyword>
<dbReference type="PRINTS" id="PR00344">
    <property type="entry name" value="BCTRLSENSOR"/>
</dbReference>
<dbReference type="InterPro" id="IPR004358">
    <property type="entry name" value="Sig_transdc_His_kin-like_C"/>
</dbReference>
<evidence type="ECO:0000256" key="9">
    <source>
        <dbReference type="SAM" id="Phobius"/>
    </source>
</evidence>
<comment type="caution">
    <text evidence="12">The sequence shown here is derived from an EMBL/GenBank/DDBJ whole genome shotgun (WGS) entry which is preliminary data.</text>
</comment>
<organism evidence="12 13">
    <name type="scientific">Clostridium hominis</name>
    <dbReference type="NCBI Taxonomy" id="2763036"/>
    <lineage>
        <taxon>Bacteria</taxon>
        <taxon>Bacillati</taxon>
        <taxon>Bacillota</taxon>
        <taxon>Clostridia</taxon>
        <taxon>Eubacteriales</taxon>
        <taxon>Clostridiaceae</taxon>
        <taxon>Clostridium</taxon>
    </lineage>
</organism>
<name>A0ABR7DFB6_9CLOT</name>
<dbReference type="PROSITE" id="PS50885">
    <property type="entry name" value="HAMP"/>
    <property type="match status" value="1"/>
</dbReference>
<gene>
    <name evidence="12" type="ORF">H8S20_14560</name>
</gene>
<dbReference type="CDD" id="cd06225">
    <property type="entry name" value="HAMP"/>
    <property type="match status" value="1"/>
</dbReference>
<reference evidence="12 13" key="1">
    <citation type="submission" date="2020-08" db="EMBL/GenBank/DDBJ databases">
        <title>Genome public.</title>
        <authorList>
            <person name="Liu C."/>
            <person name="Sun Q."/>
        </authorList>
    </citation>
    <scope>NUCLEOTIDE SEQUENCE [LARGE SCALE GENOMIC DNA]</scope>
    <source>
        <strain evidence="12 13">NSJ-6</strain>
    </source>
</reference>
<dbReference type="PANTHER" id="PTHR45453">
    <property type="entry name" value="PHOSPHATE REGULON SENSOR PROTEIN PHOR"/>
    <property type="match status" value="1"/>
</dbReference>
<dbReference type="Pfam" id="PF00512">
    <property type="entry name" value="HisKA"/>
    <property type="match status" value="1"/>
</dbReference>
<dbReference type="SMART" id="SM00388">
    <property type="entry name" value="HisKA"/>
    <property type="match status" value="1"/>
</dbReference>
<feature type="domain" description="Histidine kinase" evidence="10">
    <location>
        <begin position="289"/>
        <end position="501"/>
    </location>
</feature>
<feature type="domain" description="HAMP" evidence="11">
    <location>
        <begin position="208"/>
        <end position="260"/>
    </location>
</feature>
<dbReference type="SUPFAM" id="SSF55874">
    <property type="entry name" value="ATPase domain of HSP90 chaperone/DNA topoisomerase II/histidine kinase"/>
    <property type="match status" value="1"/>
</dbReference>
<evidence type="ECO:0000313" key="12">
    <source>
        <dbReference type="EMBL" id="MBC5630090.1"/>
    </source>
</evidence>
<dbReference type="InterPro" id="IPR036097">
    <property type="entry name" value="HisK_dim/P_sf"/>
</dbReference>
<dbReference type="PANTHER" id="PTHR45453:SF3">
    <property type="entry name" value="HISTIDINE KINASE"/>
    <property type="match status" value="1"/>
</dbReference>
<evidence type="ECO:0000256" key="6">
    <source>
        <dbReference type="ARBA" id="ARBA00022777"/>
    </source>
</evidence>
<dbReference type="EMBL" id="JACOOO010000033">
    <property type="protein sequence ID" value="MBC5630090.1"/>
    <property type="molecule type" value="Genomic_DNA"/>
</dbReference>
<dbReference type="SUPFAM" id="SSF47384">
    <property type="entry name" value="Homodimeric domain of signal transducing histidine kinase"/>
    <property type="match status" value="1"/>
</dbReference>
<dbReference type="SUPFAM" id="SSF158472">
    <property type="entry name" value="HAMP domain-like"/>
    <property type="match status" value="1"/>
</dbReference>
<keyword evidence="8" id="KW-0175">Coiled coil</keyword>
<protein>
    <recommendedName>
        <fullName evidence="3">histidine kinase</fullName>
        <ecNumber evidence="3">2.7.13.3</ecNumber>
    </recommendedName>
</protein>
<keyword evidence="9" id="KW-0472">Membrane</keyword>
<evidence type="ECO:0000256" key="1">
    <source>
        <dbReference type="ARBA" id="ARBA00000085"/>
    </source>
</evidence>
<dbReference type="Pfam" id="PF00672">
    <property type="entry name" value="HAMP"/>
    <property type="match status" value="1"/>
</dbReference>
<evidence type="ECO:0000256" key="5">
    <source>
        <dbReference type="ARBA" id="ARBA00022679"/>
    </source>
</evidence>
<dbReference type="PROSITE" id="PS50109">
    <property type="entry name" value="HIS_KIN"/>
    <property type="match status" value="1"/>
</dbReference>
<keyword evidence="9" id="KW-1133">Transmembrane helix</keyword>
<dbReference type="CDD" id="cd00082">
    <property type="entry name" value="HisKA"/>
    <property type="match status" value="1"/>
</dbReference>
<keyword evidence="6" id="KW-0418">Kinase</keyword>
<evidence type="ECO:0000256" key="3">
    <source>
        <dbReference type="ARBA" id="ARBA00012438"/>
    </source>
</evidence>
<proteinExistence type="predicted"/>
<dbReference type="Gene3D" id="1.10.287.130">
    <property type="match status" value="1"/>
</dbReference>
<dbReference type="SMART" id="SM00387">
    <property type="entry name" value="HATPase_c"/>
    <property type="match status" value="1"/>
</dbReference>
<keyword evidence="5" id="KW-0808">Transferase</keyword>
<keyword evidence="4" id="KW-0597">Phosphoprotein</keyword>
<dbReference type="RefSeq" id="WP_186860553.1">
    <property type="nucleotide sequence ID" value="NZ_JACOOO010000033.1"/>
</dbReference>
<evidence type="ECO:0000259" key="10">
    <source>
        <dbReference type="PROSITE" id="PS50109"/>
    </source>
</evidence>
<dbReference type="InterPro" id="IPR036890">
    <property type="entry name" value="HATPase_C_sf"/>
</dbReference>
<keyword evidence="7" id="KW-0902">Two-component regulatory system</keyword>
<evidence type="ECO:0000259" key="11">
    <source>
        <dbReference type="PROSITE" id="PS50885"/>
    </source>
</evidence>
<keyword evidence="9" id="KW-0812">Transmembrane</keyword>
<dbReference type="InterPro" id="IPR003594">
    <property type="entry name" value="HATPase_dom"/>
</dbReference>
<feature type="transmembrane region" description="Helical" evidence="9">
    <location>
        <begin position="183"/>
        <end position="206"/>
    </location>
</feature>
<dbReference type="Pfam" id="PF02518">
    <property type="entry name" value="HATPase_c"/>
    <property type="match status" value="1"/>
</dbReference>